<keyword evidence="9 10" id="KW-0998">Cell outer membrane</keyword>
<evidence type="ECO:0000256" key="4">
    <source>
        <dbReference type="ARBA" id="ARBA00022692"/>
    </source>
</evidence>
<evidence type="ECO:0000256" key="1">
    <source>
        <dbReference type="ARBA" id="ARBA00004571"/>
    </source>
</evidence>
<dbReference type="Proteomes" id="UP000694480">
    <property type="component" value="Unassembled WGS sequence"/>
</dbReference>
<evidence type="ECO:0000259" key="13">
    <source>
        <dbReference type="Pfam" id="PF00593"/>
    </source>
</evidence>
<organism evidence="15 16">
    <name type="scientific">Planobacterium oryzisoli</name>
    <dbReference type="NCBI Taxonomy" id="2771435"/>
    <lineage>
        <taxon>Bacteria</taxon>
        <taxon>Pseudomonadati</taxon>
        <taxon>Bacteroidota</taxon>
        <taxon>Flavobacteriia</taxon>
        <taxon>Flavobacteriales</taxon>
        <taxon>Weeksellaceae</taxon>
        <taxon>Chryseobacterium group</taxon>
        <taxon>Chryseobacterium</taxon>
    </lineage>
</organism>
<comment type="caution">
    <text evidence="15">The sequence shown here is derived from an EMBL/GenBank/DDBJ whole genome shotgun (WGS) entry which is preliminary data.</text>
</comment>
<dbReference type="RefSeq" id="WP_194739142.1">
    <property type="nucleotide sequence ID" value="NZ_JADKYY010000005.1"/>
</dbReference>
<evidence type="ECO:0000256" key="9">
    <source>
        <dbReference type="ARBA" id="ARBA00023237"/>
    </source>
</evidence>
<dbReference type="PROSITE" id="PS01156">
    <property type="entry name" value="TONB_DEPENDENT_REC_2"/>
    <property type="match status" value="1"/>
</dbReference>
<dbReference type="Pfam" id="PF13620">
    <property type="entry name" value="CarboxypepD_reg"/>
    <property type="match status" value="1"/>
</dbReference>
<evidence type="ECO:0000256" key="12">
    <source>
        <dbReference type="SAM" id="SignalP"/>
    </source>
</evidence>
<dbReference type="InterPro" id="IPR039426">
    <property type="entry name" value="TonB-dep_rcpt-like"/>
</dbReference>
<dbReference type="GO" id="GO:0009279">
    <property type="term" value="C:cell outer membrane"/>
    <property type="evidence" value="ECO:0007669"/>
    <property type="project" value="UniProtKB-SubCell"/>
</dbReference>
<name>A0A930YVL8_9FLAO</name>
<evidence type="ECO:0000256" key="8">
    <source>
        <dbReference type="ARBA" id="ARBA00023170"/>
    </source>
</evidence>
<keyword evidence="3 10" id="KW-1134">Transmembrane beta strand</keyword>
<evidence type="ECO:0000313" key="16">
    <source>
        <dbReference type="Proteomes" id="UP000694480"/>
    </source>
</evidence>
<dbReference type="Gene3D" id="2.40.170.20">
    <property type="entry name" value="TonB-dependent receptor, beta-barrel domain"/>
    <property type="match status" value="1"/>
</dbReference>
<keyword evidence="2 10" id="KW-0813">Transport</keyword>
<dbReference type="SUPFAM" id="SSF56935">
    <property type="entry name" value="Porins"/>
    <property type="match status" value="1"/>
</dbReference>
<evidence type="ECO:0000256" key="3">
    <source>
        <dbReference type="ARBA" id="ARBA00022452"/>
    </source>
</evidence>
<protein>
    <submittedName>
        <fullName evidence="15">TonB-dependent receptor</fullName>
    </submittedName>
</protein>
<dbReference type="GO" id="GO:0044718">
    <property type="term" value="P:siderophore transmembrane transport"/>
    <property type="evidence" value="ECO:0007669"/>
    <property type="project" value="TreeGrafter"/>
</dbReference>
<evidence type="ECO:0000256" key="10">
    <source>
        <dbReference type="PROSITE-ProRule" id="PRU01360"/>
    </source>
</evidence>
<dbReference type="InterPro" id="IPR036942">
    <property type="entry name" value="Beta-barrel_TonB_sf"/>
</dbReference>
<dbReference type="Pfam" id="PF00593">
    <property type="entry name" value="TonB_dep_Rec_b-barrel"/>
    <property type="match status" value="1"/>
</dbReference>
<evidence type="ECO:0000259" key="14">
    <source>
        <dbReference type="Pfam" id="PF07715"/>
    </source>
</evidence>
<dbReference type="InterPro" id="IPR013784">
    <property type="entry name" value="Carb-bd-like_fold"/>
</dbReference>
<comment type="similarity">
    <text evidence="10 11">Belongs to the TonB-dependent receptor family.</text>
</comment>
<accession>A0A930YVL8</accession>
<dbReference type="PANTHER" id="PTHR30069:SF29">
    <property type="entry name" value="HEMOGLOBIN AND HEMOGLOBIN-HAPTOGLOBIN-BINDING PROTEIN 1-RELATED"/>
    <property type="match status" value="1"/>
</dbReference>
<evidence type="ECO:0000256" key="7">
    <source>
        <dbReference type="ARBA" id="ARBA00023136"/>
    </source>
</evidence>
<evidence type="ECO:0000256" key="6">
    <source>
        <dbReference type="ARBA" id="ARBA00023077"/>
    </source>
</evidence>
<keyword evidence="8 15" id="KW-0675">Receptor</keyword>
<dbReference type="PROSITE" id="PS52016">
    <property type="entry name" value="TONB_DEPENDENT_REC_3"/>
    <property type="match status" value="1"/>
</dbReference>
<keyword evidence="4 10" id="KW-0812">Transmembrane</keyword>
<comment type="subcellular location">
    <subcellularLocation>
        <location evidence="1 10">Cell outer membrane</location>
        <topology evidence="1 10">Multi-pass membrane protein</topology>
    </subcellularLocation>
</comment>
<dbReference type="InterPro" id="IPR012910">
    <property type="entry name" value="Plug_dom"/>
</dbReference>
<evidence type="ECO:0000256" key="5">
    <source>
        <dbReference type="ARBA" id="ARBA00022729"/>
    </source>
</evidence>
<evidence type="ECO:0000256" key="11">
    <source>
        <dbReference type="RuleBase" id="RU003357"/>
    </source>
</evidence>
<feature type="signal peptide" evidence="12">
    <location>
        <begin position="1"/>
        <end position="20"/>
    </location>
</feature>
<dbReference type="InterPro" id="IPR037066">
    <property type="entry name" value="Plug_dom_sf"/>
</dbReference>
<sequence length="792" mass="88649">MKHLYLALLLVLGVGLSAQTYTVEGTVEDFHNNAPLSGAQIRLGDFTALTDSKGRFVLSGVPRGNYTLSAVHPSCDPLEQSLEVRGSLKLSLYLEHHATEIQGIQLKAKLPRQEILKVQVLGLEKLKQSATENLGNLLSQLSGLSTLSTGNRISKPVISGLYGSRIGIFSDGVRMAEQEWGIEHAPSIEPGEFDRVEVVKGAAALKYGGDLVGGAVVLHSPEFPRKDTLMGMARLSGISSGRGGKAEVKFAQSFSSGSFLRAQGSYKKLGDVAIPSHTLDNTGLREHFFSVGGGRKTLTSGLEISASSMAQDFGIYRGAHLGGPEDFYRAIALGEPLYVDNFSHEISAPYQSVLHQILRVEAYRRFSRVGKFSLSYNLQHNRRKEYDQRRGELEGVASMDLRLISQNLKLSHLLEREGFELESGVSGGLQDNFPNPETRARRIIPDYYRYDLGAFAVATLRLSEQWKAQGALRYDFQRYDSYKYYDTGDWDQRFQRQYAHFEVQQSGARILVRPILDYSLFSSSLSMEYRNKERFGATLTLSRSLRAPNAAELFADGLHHSAAIVEIGRLDLKREEVYRAQLSLDTKFPLLEGLSFELSPYWMESGSFIHQMPSGVQSSNRGVFMVWNFEQIHARMLGLDADWRLGIVPGLSYEGNLSLLRGDDVGSSEPLILMAPARLTGGLEWKKPGSSRLTLRLNHRIEFTQKRYPVRNVELDLIEDGELVTRTLDISTPPKGYSLLGAMAQFQVNRSLGLSLHVENLLNTEYRQYLSRLRYFSPEQGRNFIFTVHYQF</sequence>
<dbReference type="AlphaFoldDB" id="A0A930YVL8"/>
<dbReference type="InterPro" id="IPR010917">
    <property type="entry name" value="TonB_rcpt_CS"/>
</dbReference>
<dbReference type="GO" id="GO:0015344">
    <property type="term" value="F:siderophore uptake transmembrane transporter activity"/>
    <property type="evidence" value="ECO:0007669"/>
    <property type="project" value="TreeGrafter"/>
</dbReference>
<dbReference type="InterPro" id="IPR000531">
    <property type="entry name" value="Beta-barrel_TonB"/>
</dbReference>
<keyword evidence="6 11" id="KW-0798">TonB box</keyword>
<dbReference type="Pfam" id="PF07715">
    <property type="entry name" value="Plug"/>
    <property type="match status" value="1"/>
</dbReference>
<keyword evidence="16" id="KW-1185">Reference proteome</keyword>
<dbReference type="Gene3D" id="2.170.130.10">
    <property type="entry name" value="TonB-dependent receptor, plug domain"/>
    <property type="match status" value="1"/>
</dbReference>
<feature type="chain" id="PRO_5037276372" evidence="12">
    <location>
        <begin position="21"/>
        <end position="792"/>
    </location>
</feature>
<feature type="domain" description="TonB-dependent receptor-like beta-barrel" evidence="13">
    <location>
        <begin position="382"/>
        <end position="761"/>
    </location>
</feature>
<keyword evidence="7 10" id="KW-0472">Membrane</keyword>
<feature type="domain" description="TonB-dependent receptor plug" evidence="14">
    <location>
        <begin position="117"/>
        <end position="215"/>
    </location>
</feature>
<gene>
    <name evidence="15" type="ORF">IC612_05310</name>
</gene>
<keyword evidence="5 12" id="KW-0732">Signal</keyword>
<proteinExistence type="inferred from homology"/>
<dbReference type="EMBL" id="JADKYY010000005">
    <property type="protein sequence ID" value="MBF5027212.1"/>
    <property type="molecule type" value="Genomic_DNA"/>
</dbReference>
<dbReference type="Gene3D" id="2.60.40.1120">
    <property type="entry name" value="Carboxypeptidase-like, regulatory domain"/>
    <property type="match status" value="1"/>
</dbReference>
<evidence type="ECO:0000313" key="15">
    <source>
        <dbReference type="EMBL" id="MBF5027212.1"/>
    </source>
</evidence>
<dbReference type="SUPFAM" id="SSF49452">
    <property type="entry name" value="Starch-binding domain-like"/>
    <property type="match status" value="1"/>
</dbReference>
<dbReference type="GO" id="GO:0030246">
    <property type="term" value="F:carbohydrate binding"/>
    <property type="evidence" value="ECO:0007669"/>
    <property type="project" value="InterPro"/>
</dbReference>
<reference evidence="15" key="1">
    <citation type="submission" date="2020-11" db="EMBL/GenBank/DDBJ databases">
        <title>Genome seq and assembly of Planobacterium sp.</title>
        <authorList>
            <person name="Chhetri G."/>
        </authorList>
    </citation>
    <scope>NUCLEOTIDE SEQUENCE</scope>
    <source>
        <strain evidence="15">GCR5</strain>
    </source>
</reference>
<evidence type="ECO:0000256" key="2">
    <source>
        <dbReference type="ARBA" id="ARBA00022448"/>
    </source>
</evidence>
<dbReference type="PANTHER" id="PTHR30069">
    <property type="entry name" value="TONB-DEPENDENT OUTER MEMBRANE RECEPTOR"/>
    <property type="match status" value="1"/>
</dbReference>